<evidence type="ECO:0000256" key="1">
    <source>
        <dbReference type="ARBA" id="ARBA00004651"/>
    </source>
</evidence>
<keyword evidence="2" id="KW-1003">Cell membrane</keyword>
<dbReference type="EMBL" id="CP050804">
    <property type="protein sequence ID" value="QJC22600.1"/>
    <property type="molecule type" value="Genomic_DNA"/>
</dbReference>
<dbReference type="Pfam" id="PF07690">
    <property type="entry name" value="MFS_1"/>
    <property type="match status" value="1"/>
</dbReference>
<dbReference type="PANTHER" id="PTHR23513:SF17">
    <property type="entry name" value="MEMBRANE PROTEIN"/>
    <property type="match status" value="1"/>
</dbReference>
<feature type="transmembrane region" description="Helical" evidence="6">
    <location>
        <begin position="391"/>
        <end position="417"/>
    </location>
</feature>
<dbReference type="Proteomes" id="UP000502298">
    <property type="component" value="Chromosome"/>
</dbReference>
<dbReference type="KEGG" id="arca:HC352_08870"/>
<feature type="transmembrane region" description="Helical" evidence="6">
    <location>
        <begin position="326"/>
        <end position="343"/>
    </location>
</feature>
<dbReference type="GO" id="GO:0022857">
    <property type="term" value="F:transmembrane transporter activity"/>
    <property type="evidence" value="ECO:0007669"/>
    <property type="project" value="InterPro"/>
</dbReference>
<dbReference type="RefSeq" id="WP_168918522.1">
    <property type="nucleotide sequence ID" value="NZ_CP050804.1"/>
</dbReference>
<feature type="transmembrane region" description="Helical" evidence="6">
    <location>
        <begin position="364"/>
        <end position="385"/>
    </location>
</feature>
<dbReference type="InterPro" id="IPR011701">
    <property type="entry name" value="MFS"/>
</dbReference>
<evidence type="ECO:0000313" key="8">
    <source>
        <dbReference type="EMBL" id="QJC22600.1"/>
    </source>
</evidence>
<comment type="subcellular location">
    <subcellularLocation>
        <location evidence="1">Cell membrane</location>
        <topology evidence="1">Multi-pass membrane protein</topology>
    </subcellularLocation>
</comment>
<evidence type="ECO:0000259" key="7">
    <source>
        <dbReference type="PROSITE" id="PS50850"/>
    </source>
</evidence>
<reference evidence="8 9" key="1">
    <citation type="submission" date="2020-03" db="EMBL/GenBank/DDBJ databases">
        <title>Complete genome of Arcanobacterium buesumensis sp. nov. strain 2701.</title>
        <authorList>
            <person name="Borowiak M."/>
            <person name="Alssahen M."/>
            <person name="Laemmler C."/>
            <person name="Malorny B."/>
            <person name="Hassan A."/>
            <person name="Prenger-Berninghoff E."/>
            <person name="Ploetz M."/>
            <person name="Abdulmawjood A."/>
        </authorList>
    </citation>
    <scope>NUCLEOTIDE SEQUENCE [LARGE SCALE GENOMIC DNA]</scope>
    <source>
        <strain evidence="8 9">2701</strain>
    </source>
</reference>
<keyword evidence="3 6" id="KW-0812">Transmembrane</keyword>
<dbReference type="PANTHER" id="PTHR23513">
    <property type="entry name" value="INTEGRAL MEMBRANE EFFLUX PROTEIN-RELATED"/>
    <property type="match status" value="1"/>
</dbReference>
<feature type="transmembrane region" description="Helical" evidence="6">
    <location>
        <begin position="178"/>
        <end position="196"/>
    </location>
</feature>
<evidence type="ECO:0000313" key="9">
    <source>
        <dbReference type="Proteomes" id="UP000502298"/>
    </source>
</evidence>
<feature type="transmembrane region" description="Helical" evidence="6">
    <location>
        <begin position="140"/>
        <end position="166"/>
    </location>
</feature>
<feature type="domain" description="Major facilitator superfamily (MFS) profile" evidence="7">
    <location>
        <begin position="236"/>
        <end position="426"/>
    </location>
</feature>
<accession>A0A6H2ENE6</accession>
<organism evidence="8 9">
    <name type="scientific">Arcanobacterium buesumense</name>
    <dbReference type="NCBI Taxonomy" id="2722751"/>
    <lineage>
        <taxon>Bacteria</taxon>
        <taxon>Bacillati</taxon>
        <taxon>Actinomycetota</taxon>
        <taxon>Actinomycetes</taxon>
        <taxon>Actinomycetales</taxon>
        <taxon>Actinomycetaceae</taxon>
        <taxon>Arcanobacterium</taxon>
    </lineage>
</organism>
<dbReference type="InterPro" id="IPR036259">
    <property type="entry name" value="MFS_trans_sf"/>
</dbReference>
<feature type="transmembrane region" description="Helical" evidence="6">
    <location>
        <begin position="18"/>
        <end position="40"/>
    </location>
</feature>
<feature type="transmembrane region" description="Helical" evidence="6">
    <location>
        <begin position="52"/>
        <end position="70"/>
    </location>
</feature>
<evidence type="ECO:0000256" key="3">
    <source>
        <dbReference type="ARBA" id="ARBA00022692"/>
    </source>
</evidence>
<dbReference type="CDD" id="cd06173">
    <property type="entry name" value="MFS_MefA_like"/>
    <property type="match status" value="1"/>
</dbReference>
<feature type="transmembrane region" description="Helical" evidence="6">
    <location>
        <begin position="82"/>
        <end position="103"/>
    </location>
</feature>
<protein>
    <submittedName>
        <fullName evidence="8">MFS transporter</fullName>
    </submittedName>
</protein>
<feature type="transmembrane region" description="Helical" evidence="6">
    <location>
        <begin position="268"/>
        <end position="292"/>
    </location>
</feature>
<feature type="transmembrane region" description="Helical" evidence="6">
    <location>
        <begin position="304"/>
        <end position="320"/>
    </location>
</feature>
<dbReference type="InterPro" id="IPR020846">
    <property type="entry name" value="MFS_dom"/>
</dbReference>
<keyword evidence="4 6" id="KW-1133">Transmembrane helix</keyword>
<keyword evidence="5 6" id="KW-0472">Membrane</keyword>
<dbReference type="PROSITE" id="PS50850">
    <property type="entry name" value="MFS"/>
    <property type="match status" value="1"/>
</dbReference>
<feature type="transmembrane region" description="Helical" evidence="6">
    <location>
        <begin position="234"/>
        <end position="256"/>
    </location>
</feature>
<keyword evidence="9" id="KW-1185">Reference proteome</keyword>
<evidence type="ECO:0000256" key="5">
    <source>
        <dbReference type="ARBA" id="ARBA00023136"/>
    </source>
</evidence>
<dbReference type="Gene3D" id="1.20.1250.20">
    <property type="entry name" value="MFS general substrate transporter like domains"/>
    <property type="match status" value="1"/>
</dbReference>
<dbReference type="AlphaFoldDB" id="A0A6H2ENE6"/>
<proteinExistence type="predicted"/>
<dbReference type="SUPFAM" id="SSF103473">
    <property type="entry name" value="MFS general substrate transporter"/>
    <property type="match status" value="1"/>
</dbReference>
<name>A0A6H2ENE6_9ACTO</name>
<feature type="transmembrane region" description="Helical" evidence="6">
    <location>
        <begin position="109"/>
        <end position="128"/>
    </location>
</feature>
<dbReference type="GO" id="GO:0005886">
    <property type="term" value="C:plasma membrane"/>
    <property type="evidence" value="ECO:0007669"/>
    <property type="project" value="UniProtKB-SubCell"/>
</dbReference>
<evidence type="ECO:0000256" key="4">
    <source>
        <dbReference type="ARBA" id="ARBA00022989"/>
    </source>
</evidence>
<sequence length="426" mass="45357">MIATLQRMLPYPIFRRLLLVRLISQIADGLFQAGVATLVLFSPYHAAQPLDVALAFAVMLLPFTLLVPFVGPLLDRWNRRHILLLGNLVRAVVIGLIALGVLLAPGSPIVFVGALVTLGINRFILAALSAGLPHTLPSRLLVVANSLIPTIGSFAALCGALIGLVLSTTLTVSPWQHVTSLILAALCCLGASLTAGTMSRESLGPDEVKLWNFWEVIGQLRAGISHLIERRTPALVLGVMTIQRFIYGISLMMVLLMSRNMLAQPADLSSGIAVFGVVMAMFFVGSAVAIVATPFAHRKMSSHSWIIVCLLLGVVAQLILAISYRMPVVMCVFGILGLSIQGTKITIDTIVQRDTGDIFRGRAFSLYDMLFNAAFVAAFLCGAAVLPVTGWSVVVCVVCAAGYGAVGFSYAIAVLCLSGSRCVLAQ</sequence>
<gene>
    <name evidence="8" type="ORF">HC352_08870</name>
</gene>
<evidence type="ECO:0000256" key="2">
    <source>
        <dbReference type="ARBA" id="ARBA00022475"/>
    </source>
</evidence>
<evidence type="ECO:0000256" key="6">
    <source>
        <dbReference type="SAM" id="Phobius"/>
    </source>
</evidence>